<dbReference type="InterPro" id="IPR036477">
    <property type="entry name" value="Formyl_transf_N_sf"/>
</dbReference>
<feature type="domain" description="ACT" evidence="3">
    <location>
        <begin position="5"/>
        <end position="85"/>
    </location>
</feature>
<dbReference type="Pfam" id="PF00551">
    <property type="entry name" value="Formyl_trans_N"/>
    <property type="match status" value="1"/>
</dbReference>
<dbReference type="GO" id="GO:0006189">
    <property type="term" value="P:'de novo' IMP biosynthetic process"/>
    <property type="evidence" value="ECO:0007669"/>
    <property type="project" value="InterPro"/>
</dbReference>
<dbReference type="PANTHER" id="PTHR42706:SF1">
    <property type="entry name" value="FORMYLTETRAHYDROFOLATE DEFORMYLASE 2, MITOCHONDRIAL"/>
    <property type="match status" value="1"/>
</dbReference>
<protein>
    <submittedName>
        <fullName evidence="4">Formyltetrahydrofolate deformylase</fullName>
        <ecNumber evidence="4">3.5.1.10</ecNumber>
    </submittedName>
</protein>
<keyword evidence="2 4" id="KW-0378">Hydrolase</keyword>
<dbReference type="InterPro" id="IPR044074">
    <property type="entry name" value="PurU_ACT"/>
</dbReference>
<sequence length="283" mass="32431">METTTILLTCPDSKGIVANVTDFVYKNDGNILHADQHIDDESKTLFMRIEFDTANFKIEKERIRNKFNEIAVLFDMNYSVKFSSEIRNVAIFAGKEEHCLFDILLKQKTGELKCNIPLIISNHPDTENIAKFFGCKYFVIEKTPENKISQETNEKELLEKFKIDTVVLAKYMQILSPDFIKDYQNRIINVHHSFLPAFKGAKPYLQAYKAGVKLIGATAHYVTEELDNGSIIEQEVARVSHRDTLSDFIEKGKTVEKMVLARALKAHLENKIIVYGNKTVVFD</sequence>
<dbReference type="PIRSF" id="PIRSF036480">
    <property type="entry name" value="FormyFH4_hydr"/>
    <property type="match status" value="1"/>
</dbReference>
<dbReference type="EMBL" id="CCXY01000148">
    <property type="protein sequence ID" value="CEG12456.1"/>
    <property type="molecule type" value="Genomic_DNA"/>
</dbReference>
<dbReference type="PROSITE" id="PS51671">
    <property type="entry name" value="ACT"/>
    <property type="match status" value="1"/>
</dbReference>
<name>A0A098EA97_9ZZZZ</name>
<dbReference type="CDD" id="cd04875">
    <property type="entry name" value="ACT_F4HF-DF"/>
    <property type="match status" value="1"/>
</dbReference>
<dbReference type="SUPFAM" id="SSF53328">
    <property type="entry name" value="Formyltransferase"/>
    <property type="match status" value="1"/>
</dbReference>
<evidence type="ECO:0000256" key="2">
    <source>
        <dbReference type="ARBA" id="ARBA00022801"/>
    </source>
</evidence>
<dbReference type="SUPFAM" id="SSF55021">
    <property type="entry name" value="ACT-like"/>
    <property type="match status" value="1"/>
</dbReference>
<dbReference type="PANTHER" id="PTHR42706">
    <property type="entry name" value="FORMYLTETRAHYDROFOLATE DEFORMYLASE"/>
    <property type="match status" value="1"/>
</dbReference>
<dbReference type="InterPro" id="IPR004810">
    <property type="entry name" value="PurU"/>
</dbReference>
<evidence type="ECO:0000256" key="1">
    <source>
        <dbReference type="ARBA" id="ARBA00022563"/>
    </source>
</evidence>
<reference evidence="4" key="1">
    <citation type="submission" date="2014-09" db="EMBL/GenBank/DDBJ databases">
        <authorList>
            <person name="Probst J Alexander"/>
        </authorList>
    </citation>
    <scope>NUCLEOTIDE SEQUENCE</scope>
</reference>
<dbReference type="InterPro" id="IPR002376">
    <property type="entry name" value="Formyl_transf_N"/>
</dbReference>
<proteinExistence type="inferred from homology"/>
<dbReference type="Pfam" id="PF01842">
    <property type="entry name" value="ACT"/>
    <property type="match status" value="1"/>
</dbReference>
<dbReference type="CDD" id="cd08648">
    <property type="entry name" value="FMT_core_Formyl-FH4-Hydrolase_C"/>
    <property type="match status" value="1"/>
</dbReference>
<dbReference type="HAMAP" id="MF_01927">
    <property type="entry name" value="PurU"/>
    <property type="match status" value="1"/>
</dbReference>
<dbReference type="NCBIfam" id="TIGR00655">
    <property type="entry name" value="PurU"/>
    <property type="match status" value="1"/>
</dbReference>
<dbReference type="InterPro" id="IPR045865">
    <property type="entry name" value="ACT-like_dom_sf"/>
</dbReference>
<dbReference type="GO" id="GO:0008864">
    <property type="term" value="F:formyltetrahydrofolate deformylase activity"/>
    <property type="evidence" value="ECO:0007669"/>
    <property type="project" value="UniProtKB-EC"/>
</dbReference>
<dbReference type="InterPro" id="IPR041729">
    <property type="entry name" value="Formyl-FH4-Hydrolase_C"/>
</dbReference>
<accession>A0A098EA97</accession>
<dbReference type="Gene3D" id="3.40.50.170">
    <property type="entry name" value="Formyl transferase, N-terminal domain"/>
    <property type="match status" value="1"/>
</dbReference>
<dbReference type="EC" id="3.5.1.10" evidence="4"/>
<keyword evidence="1" id="KW-0554">One-carbon metabolism</keyword>
<dbReference type="NCBIfam" id="NF004684">
    <property type="entry name" value="PRK06027.1"/>
    <property type="match status" value="1"/>
</dbReference>
<organism evidence="4">
    <name type="scientific">groundwater metagenome</name>
    <dbReference type="NCBI Taxonomy" id="717931"/>
    <lineage>
        <taxon>unclassified sequences</taxon>
        <taxon>metagenomes</taxon>
        <taxon>ecological metagenomes</taxon>
    </lineage>
</organism>
<evidence type="ECO:0000259" key="3">
    <source>
        <dbReference type="PROSITE" id="PS51671"/>
    </source>
</evidence>
<evidence type="ECO:0000313" key="4">
    <source>
        <dbReference type="EMBL" id="CEG12456.1"/>
    </source>
</evidence>
<dbReference type="AlphaFoldDB" id="A0A098EA97"/>
<gene>
    <name evidence="4" type="primary">purU</name>
    <name evidence="4" type="ORF">MSIBF_A2310005</name>
</gene>
<dbReference type="InterPro" id="IPR002912">
    <property type="entry name" value="ACT_dom"/>
</dbReference>
<dbReference type="GO" id="GO:0006730">
    <property type="term" value="P:one-carbon metabolic process"/>
    <property type="evidence" value="ECO:0007669"/>
    <property type="project" value="UniProtKB-KW"/>
</dbReference>
<dbReference type="Gene3D" id="3.30.70.260">
    <property type="match status" value="1"/>
</dbReference>
<dbReference type="PRINTS" id="PR01575">
    <property type="entry name" value="FFH4HYDRLASE"/>
</dbReference>